<feature type="domain" description="Retropepsin-like aspartic endopeptidase" evidence="3">
    <location>
        <begin position="97"/>
        <end position="230"/>
    </location>
</feature>
<feature type="compositionally biased region" description="Polar residues" evidence="1">
    <location>
        <begin position="21"/>
        <end position="37"/>
    </location>
</feature>
<dbReference type="PROSITE" id="PS51257">
    <property type="entry name" value="PROKAR_LIPOPROTEIN"/>
    <property type="match status" value="1"/>
</dbReference>
<reference evidence="5" key="1">
    <citation type="journal article" date="2019" name="Int. J. Syst. Evol. Microbiol.">
        <title>The Global Catalogue of Microorganisms (GCM) 10K type strain sequencing project: providing services to taxonomists for standard genome sequencing and annotation.</title>
        <authorList>
            <consortium name="The Broad Institute Genomics Platform"/>
            <consortium name="The Broad Institute Genome Sequencing Center for Infectious Disease"/>
            <person name="Wu L."/>
            <person name="Ma J."/>
        </authorList>
    </citation>
    <scope>NUCLEOTIDE SEQUENCE [LARGE SCALE GENOMIC DNA]</scope>
    <source>
        <strain evidence="5">KCTC 62784</strain>
    </source>
</reference>
<dbReference type="GO" id="GO:0008233">
    <property type="term" value="F:peptidase activity"/>
    <property type="evidence" value="ECO:0007669"/>
    <property type="project" value="UniProtKB-KW"/>
</dbReference>
<feature type="region of interest" description="Disordered" evidence="1">
    <location>
        <begin position="21"/>
        <end position="86"/>
    </location>
</feature>
<dbReference type="PANTHER" id="PTHR38037">
    <property type="entry name" value="ZN_PROTEASE DOMAIN-CONTAINING PROTEIN"/>
    <property type="match status" value="1"/>
</dbReference>
<feature type="signal peptide" evidence="2">
    <location>
        <begin position="1"/>
        <end position="19"/>
    </location>
</feature>
<keyword evidence="4" id="KW-0378">Hydrolase</keyword>
<dbReference type="Pfam" id="PF05618">
    <property type="entry name" value="Zn_protease"/>
    <property type="match status" value="1"/>
</dbReference>
<organism evidence="4 5">
    <name type="scientific">Vibrio zhugei</name>
    <dbReference type="NCBI Taxonomy" id="2479546"/>
    <lineage>
        <taxon>Bacteria</taxon>
        <taxon>Pseudomonadati</taxon>
        <taxon>Pseudomonadota</taxon>
        <taxon>Gammaproteobacteria</taxon>
        <taxon>Vibrionales</taxon>
        <taxon>Vibrionaceae</taxon>
        <taxon>Vibrio</taxon>
    </lineage>
</organism>
<evidence type="ECO:0000256" key="2">
    <source>
        <dbReference type="SAM" id="SignalP"/>
    </source>
</evidence>
<name>A0ABV7CDE6_9VIBR</name>
<dbReference type="GO" id="GO:0006508">
    <property type="term" value="P:proteolysis"/>
    <property type="evidence" value="ECO:0007669"/>
    <property type="project" value="UniProtKB-KW"/>
</dbReference>
<evidence type="ECO:0000313" key="4">
    <source>
        <dbReference type="EMBL" id="MFC3024878.1"/>
    </source>
</evidence>
<evidence type="ECO:0000313" key="5">
    <source>
        <dbReference type="Proteomes" id="UP001595384"/>
    </source>
</evidence>
<dbReference type="InterPro" id="IPR008503">
    <property type="entry name" value="Asp_endopeptidase"/>
</dbReference>
<dbReference type="RefSeq" id="WP_123014337.1">
    <property type="nucleotide sequence ID" value="NZ_AP024912.1"/>
</dbReference>
<evidence type="ECO:0000256" key="1">
    <source>
        <dbReference type="SAM" id="MobiDB-lite"/>
    </source>
</evidence>
<evidence type="ECO:0000259" key="3">
    <source>
        <dbReference type="Pfam" id="PF05618"/>
    </source>
</evidence>
<keyword evidence="2" id="KW-0732">Signal</keyword>
<comment type="caution">
    <text evidence="4">The sequence shown here is derived from an EMBL/GenBank/DDBJ whole genome shotgun (WGS) entry which is preliminary data.</text>
</comment>
<protein>
    <submittedName>
        <fullName evidence="4">ATP-dependent zinc protease</fullName>
    </submittedName>
</protein>
<dbReference type="Gene3D" id="2.40.70.10">
    <property type="entry name" value="Acid Proteases"/>
    <property type="match status" value="1"/>
</dbReference>
<proteinExistence type="predicted"/>
<dbReference type="PANTHER" id="PTHR38037:SF2">
    <property type="entry name" value="ATP-DEPENDENT ZINC PROTEASE DOMAIN-CONTAINING PROTEIN-RELATED"/>
    <property type="match status" value="1"/>
</dbReference>
<feature type="compositionally biased region" description="Basic and acidic residues" evidence="1">
    <location>
        <begin position="39"/>
        <end position="71"/>
    </location>
</feature>
<keyword evidence="4" id="KW-0645">Protease</keyword>
<feature type="chain" id="PRO_5047538624" evidence="2">
    <location>
        <begin position="20"/>
        <end position="242"/>
    </location>
</feature>
<accession>A0ABV7CDE6</accession>
<sequence>MKQQWKILVPLMLSGGLMACTTTATQSPNSDDSTQKTAVEIEKHKTTAPSEKQDVVESKKKQDAVVKDKKTTSHTSTKPQVVRPKVEGKKLSDGKLILGSKEWVHLPNLKENLDARVDTGATTSSLSAVDVKPFERDGKDWVKFKLEHNGIKSEEVSLPVDRWVRIKQANTEKGERRAVVRMWVEIGDLKEKTEFTLADRTHLSYPLLLGRSFFKDVAVVDVGRTYVQGKNLENDDKKKTVE</sequence>
<dbReference type="EMBL" id="JBHRSE010000094">
    <property type="protein sequence ID" value="MFC3024878.1"/>
    <property type="molecule type" value="Genomic_DNA"/>
</dbReference>
<keyword evidence="5" id="KW-1185">Reference proteome</keyword>
<gene>
    <name evidence="4" type="ORF">ACFODT_13740</name>
</gene>
<dbReference type="InterPro" id="IPR021109">
    <property type="entry name" value="Peptidase_aspartic_dom_sf"/>
</dbReference>
<dbReference type="Proteomes" id="UP001595384">
    <property type="component" value="Unassembled WGS sequence"/>
</dbReference>
<dbReference type="SUPFAM" id="SSF50630">
    <property type="entry name" value="Acid proteases"/>
    <property type="match status" value="1"/>
</dbReference>